<dbReference type="PRINTS" id="PR01415">
    <property type="entry name" value="ANKYRIN"/>
</dbReference>
<reference evidence="6" key="2">
    <citation type="submission" date="2025-08" db="UniProtKB">
        <authorList>
            <consortium name="Ensembl"/>
        </authorList>
    </citation>
    <scope>IDENTIFICATION</scope>
</reference>
<reference evidence="6" key="3">
    <citation type="submission" date="2025-09" db="UniProtKB">
        <authorList>
            <consortium name="Ensembl"/>
        </authorList>
    </citation>
    <scope>IDENTIFICATION</scope>
</reference>
<organism evidence="6 7">
    <name type="scientific">Denticeps clupeoides</name>
    <name type="common">denticle herring</name>
    <dbReference type="NCBI Taxonomy" id="299321"/>
    <lineage>
        <taxon>Eukaryota</taxon>
        <taxon>Metazoa</taxon>
        <taxon>Chordata</taxon>
        <taxon>Craniata</taxon>
        <taxon>Vertebrata</taxon>
        <taxon>Euteleostomi</taxon>
        <taxon>Actinopterygii</taxon>
        <taxon>Neopterygii</taxon>
        <taxon>Teleostei</taxon>
        <taxon>Clupei</taxon>
        <taxon>Clupeiformes</taxon>
        <taxon>Denticipitoidei</taxon>
        <taxon>Denticipitidae</taxon>
        <taxon>Denticeps</taxon>
    </lineage>
</organism>
<keyword evidence="3" id="KW-0040">ANK repeat</keyword>
<evidence type="ECO:0000256" key="1">
    <source>
        <dbReference type="ARBA" id="ARBA00022737"/>
    </source>
</evidence>
<dbReference type="PANTHER" id="PTHR24129">
    <property type="entry name" value="ANKYCORBIN"/>
    <property type="match status" value="1"/>
</dbReference>
<dbReference type="InterPro" id="IPR042420">
    <property type="entry name" value="RAI14/UACA"/>
</dbReference>
<feature type="coiled-coil region" evidence="4">
    <location>
        <begin position="256"/>
        <end position="290"/>
    </location>
</feature>
<dbReference type="PROSITE" id="PS50088">
    <property type="entry name" value="ANK_REPEAT"/>
    <property type="match status" value="4"/>
</dbReference>
<feature type="region of interest" description="Disordered" evidence="5">
    <location>
        <begin position="217"/>
        <end position="251"/>
    </location>
</feature>
<feature type="coiled-coil region" evidence="4">
    <location>
        <begin position="564"/>
        <end position="591"/>
    </location>
</feature>
<evidence type="ECO:0000313" key="7">
    <source>
        <dbReference type="Proteomes" id="UP000694580"/>
    </source>
</evidence>
<feature type="compositionally biased region" description="Polar residues" evidence="5">
    <location>
        <begin position="347"/>
        <end position="357"/>
    </location>
</feature>
<dbReference type="SUPFAM" id="SSF48403">
    <property type="entry name" value="Ankyrin repeat"/>
    <property type="match status" value="1"/>
</dbReference>
<dbReference type="AlphaFoldDB" id="A0AAY4BSB8"/>
<evidence type="ECO:0000256" key="4">
    <source>
        <dbReference type="SAM" id="Coils"/>
    </source>
</evidence>
<keyword evidence="1" id="KW-0677">Repeat</keyword>
<dbReference type="Ensembl" id="ENSDCDT00010028307.1">
    <property type="protein sequence ID" value="ENSDCDP00010023382.1"/>
    <property type="gene ID" value="ENSDCDG00010014135.1"/>
</dbReference>
<dbReference type="GO" id="GO:0003779">
    <property type="term" value="F:actin binding"/>
    <property type="evidence" value="ECO:0007669"/>
    <property type="project" value="InterPro"/>
</dbReference>
<dbReference type="PROSITE" id="PS50297">
    <property type="entry name" value="ANK_REP_REGION"/>
    <property type="match status" value="4"/>
</dbReference>
<evidence type="ECO:0000313" key="6">
    <source>
        <dbReference type="Ensembl" id="ENSDCDP00010023382.1"/>
    </source>
</evidence>
<accession>A0AAY4BSB8</accession>
<dbReference type="InterPro" id="IPR002110">
    <property type="entry name" value="Ankyrin_rpt"/>
</dbReference>
<evidence type="ECO:0000256" key="2">
    <source>
        <dbReference type="ARBA" id="ARBA00023054"/>
    </source>
</evidence>
<evidence type="ECO:0000256" key="5">
    <source>
        <dbReference type="SAM" id="MobiDB-lite"/>
    </source>
</evidence>
<name>A0AAY4BSB8_9TELE</name>
<keyword evidence="7" id="KW-1185">Reference proteome</keyword>
<dbReference type="GeneTree" id="ENSGT00940000157400"/>
<dbReference type="PANTHER" id="PTHR24129:SF0">
    <property type="entry name" value="ANKYCORBIN"/>
    <property type="match status" value="1"/>
</dbReference>
<feature type="coiled-coil region" evidence="4">
    <location>
        <begin position="408"/>
        <end position="539"/>
    </location>
</feature>
<feature type="repeat" description="ANK" evidence="3">
    <location>
        <begin position="123"/>
        <end position="155"/>
    </location>
</feature>
<reference evidence="6 7" key="1">
    <citation type="submission" date="2020-06" db="EMBL/GenBank/DDBJ databases">
        <authorList>
            <consortium name="Wellcome Sanger Institute Data Sharing"/>
        </authorList>
    </citation>
    <scope>NUCLEOTIDE SEQUENCE [LARGE SCALE GENOMIC DNA]</scope>
</reference>
<evidence type="ECO:0008006" key="8">
    <source>
        <dbReference type="Google" id="ProtNLM"/>
    </source>
</evidence>
<dbReference type="Proteomes" id="UP000694580">
    <property type="component" value="Chromosome 3"/>
</dbReference>
<feature type="region of interest" description="Disordered" evidence="5">
    <location>
        <begin position="837"/>
        <end position="856"/>
    </location>
</feature>
<keyword evidence="2 4" id="KW-0175">Coiled coil</keyword>
<feature type="repeat" description="ANK" evidence="3">
    <location>
        <begin position="70"/>
        <end position="102"/>
    </location>
</feature>
<dbReference type="SMART" id="SM00248">
    <property type="entry name" value="ANK"/>
    <property type="match status" value="5"/>
</dbReference>
<gene>
    <name evidence="6" type="primary">RAI14</name>
</gene>
<evidence type="ECO:0000256" key="3">
    <source>
        <dbReference type="PROSITE-ProRule" id="PRU00023"/>
    </source>
</evidence>
<feature type="repeat" description="ANK" evidence="3">
    <location>
        <begin position="156"/>
        <end position="188"/>
    </location>
</feature>
<dbReference type="Gene3D" id="1.25.40.20">
    <property type="entry name" value="Ankyrin repeat-containing domain"/>
    <property type="match status" value="2"/>
</dbReference>
<dbReference type="InterPro" id="IPR036770">
    <property type="entry name" value="Ankyrin_rpt-contain_sf"/>
</dbReference>
<feature type="compositionally biased region" description="Polar residues" evidence="5">
    <location>
        <begin position="242"/>
        <end position="251"/>
    </location>
</feature>
<protein>
    <recommendedName>
        <fullName evidence="8">RAI14 protein</fullName>
    </recommendedName>
</protein>
<dbReference type="Pfam" id="PF12796">
    <property type="entry name" value="Ank_2"/>
    <property type="match status" value="1"/>
</dbReference>
<dbReference type="Pfam" id="PF13637">
    <property type="entry name" value="Ank_4"/>
    <property type="match status" value="1"/>
</dbReference>
<sequence length="918" mass="102421">FFRKPSKFEKTVEHGEVDKVASLLAKKGASAVKLDGEGKSALHVAATRGQTECLSVILAHGADVSLTDASGFSALHLAAKNNHQECAKKLIQNKCVVDAVDCSGKTALHHAGKIFFQLKFPNEGFTPLLLSAQHAHADVCRILLEWGADVNACDKNGRTAVMLASESSCVVAVQVLVQQGADLGSVDSLGHNILHYAKLSGSSEVQSILQARLLKQQAESDKMAPPRTPQSPGMFSPPYLTPTETPMSSTPRKFNYKEEELHNLALKEEIEKLQEEKSMLLETIEDLKQIVEQTEPKATHCGKAEGALVASLQAKVTALCLENQQLSQIIKKRPAPQGDEGLEDSRPNSIDSNTSYHSTHADFEHTAEIHVGGHTEEEDRSEASDLKGDSKEEILLLKESLLYVQSKLQESQEANRSLQAKLASAEEKYLKATQEVQALGLEAIEDQLRDDMVMQKLQRLKGCLEQEVRELREKLAKMQEEKEQDVSQIKDLESRLEASSSQEELKNYNVLLENINQEKALLIDKYKEAQEEIKMLHEALRGMVPVEAAAKDFEEMKTKMGEVIEGLQKRLLELSKSYSETKNELSALRSQLQTKVPESTDGPDAAYVTRQYHEQQVQGFVVKMEVVQTELSQSEKRYAAALVEIAQLKQEAETQTQSSVPLTDHSQVVVSLGSAIKELEAELEALKHQLSQKTLQVDALQNRLTVEKERTPDDTVSRLEHEQLREALEGEVAQLTGLLQDALRKQDEMALEVAAAWQEVKDGRSERQNLQDLVSSQEQENKTLSAKHCEAQELISHLKKQVENHVSSERDKNKKIDDLTKEVGKLKDALNSMSQLSYSSSSGCSSSTPKRQQSQQLDVLNQQIKQLQYQLAESKKQHHEVVSVYRMHLLYAVQGQMDEDVQKALKQILMMCKMPTEK</sequence>
<feature type="region of interest" description="Disordered" evidence="5">
    <location>
        <begin position="331"/>
        <end position="357"/>
    </location>
</feature>
<feature type="repeat" description="ANK" evidence="3">
    <location>
        <begin position="37"/>
        <end position="69"/>
    </location>
</feature>
<proteinExistence type="predicted"/>